<name>A0ABS0HJD6_9SPHN</name>
<accession>A0ABS0HJD6</accession>
<proteinExistence type="predicted"/>
<sequence length="233" mass="24198">MTQSREERLAAWLDGELTASERAAFEAEIAADPELAALAEEWRANDSLIAGAFAPLAEAPIDPALLHTLGLAEPAAPLAANDNPVWWKRHVLPLGGLIAASLVAVLVVSPRNGDGARDPLSQALERTPSLAQAKLPDGRSITPMLTARAADGRWCREFGDGREVALACRDGKGAWIVEASGKGSEPAGDAGFAVAAGADDTVLDAAQARLKLADPVDATAEQALIAGKWSGKE</sequence>
<dbReference type="EMBL" id="JADQDC010000011">
    <property type="protein sequence ID" value="MBF9152357.1"/>
    <property type="molecule type" value="Genomic_DNA"/>
</dbReference>
<gene>
    <name evidence="1" type="ORF">I2488_15220</name>
</gene>
<evidence type="ECO:0008006" key="3">
    <source>
        <dbReference type="Google" id="ProtNLM"/>
    </source>
</evidence>
<dbReference type="RefSeq" id="WP_196276663.1">
    <property type="nucleotide sequence ID" value="NZ_JADQDC010000011.1"/>
</dbReference>
<evidence type="ECO:0000313" key="2">
    <source>
        <dbReference type="Proteomes" id="UP000600799"/>
    </source>
</evidence>
<keyword evidence="2" id="KW-1185">Reference proteome</keyword>
<protein>
    <recommendedName>
        <fullName evidence="3">Anti-sigma factor</fullName>
    </recommendedName>
</protein>
<evidence type="ECO:0000313" key="1">
    <source>
        <dbReference type="EMBL" id="MBF9152357.1"/>
    </source>
</evidence>
<comment type="caution">
    <text evidence="1">The sequence shown here is derived from an EMBL/GenBank/DDBJ whole genome shotgun (WGS) entry which is preliminary data.</text>
</comment>
<organism evidence="1 2">
    <name type="scientific">Novosphingobium jiangmenense</name>
    <dbReference type="NCBI Taxonomy" id="2791981"/>
    <lineage>
        <taxon>Bacteria</taxon>
        <taxon>Pseudomonadati</taxon>
        <taxon>Pseudomonadota</taxon>
        <taxon>Alphaproteobacteria</taxon>
        <taxon>Sphingomonadales</taxon>
        <taxon>Sphingomonadaceae</taxon>
        <taxon>Novosphingobium</taxon>
    </lineage>
</organism>
<dbReference type="Proteomes" id="UP000600799">
    <property type="component" value="Unassembled WGS sequence"/>
</dbReference>
<reference evidence="1 2" key="1">
    <citation type="submission" date="2020-11" db="EMBL/GenBank/DDBJ databases">
        <title>The genome sequence of Novosphingobium sp. 1Y9A.</title>
        <authorList>
            <person name="Liu Y."/>
        </authorList>
    </citation>
    <scope>NUCLEOTIDE SEQUENCE [LARGE SCALE GENOMIC DNA]</scope>
    <source>
        <strain evidence="1 2">1Y9A</strain>
    </source>
</reference>